<gene>
    <name evidence="2" type="ORF">D6851_14270</name>
</gene>
<dbReference type="RefSeq" id="WP_120325576.1">
    <property type="nucleotide sequence ID" value="NZ_RAPF01000008.1"/>
</dbReference>
<evidence type="ECO:0000256" key="1">
    <source>
        <dbReference type="SAM" id="MobiDB-lite"/>
    </source>
</evidence>
<reference evidence="2 3" key="1">
    <citation type="submission" date="2018-09" db="EMBL/GenBank/DDBJ databases">
        <title>Altererythrobacter spongiae sp. nov., isolated from a marine sponge.</title>
        <authorList>
            <person name="Zhuang L."/>
            <person name="Luo L."/>
        </authorList>
    </citation>
    <scope>NUCLEOTIDE SEQUENCE [LARGE SCALE GENOMIC DNA]</scope>
    <source>
        <strain evidence="2 3">HN-Y73</strain>
    </source>
</reference>
<evidence type="ECO:0000313" key="3">
    <source>
        <dbReference type="Proteomes" id="UP000284395"/>
    </source>
</evidence>
<feature type="compositionally biased region" description="Basic and acidic residues" evidence="1">
    <location>
        <begin position="29"/>
        <end position="38"/>
    </location>
</feature>
<protein>
    <submittedName>
        <fullName evidence="2">Uncharacterized protein</fullName>
    </submittedName>
</protein>
<sequence>MSSKLEREEEAIRKAEQELRDRKKKLQQKRREEEEKQLSKAVGKIGIERAILILEKAAEISPDKVISMQEKPDNEHQLLTA</sequence>
<comment type="caution">
    <text evidence="2">The sequence shown here is derived from an EMBL/GenBank/DDBJ whole genome shotgun (WGS) entry which is preliminary data.</text>
</comment>
<accession>A0A420EE56</accession>
<proteinExistence type="predicted"/>
<feature type="region of interest" description="Disordered" evidence="1">
    <location>
        <begin position="20"/>
        <end position="39"/>
    </location>
</feature>
<name>A0A420EE56_9SPHN</name>
<dbReference type="AlphaFoldDB" id="A0A420EE56"/>
<evidence type="ECO:0000313" key="2">
    <source>
        <dbReference type="EMBL" id="RKF18955.1"/>
    </source>
</evidence>
<organism evidence="2 3">
    <name type="scientific">Altericroceibacterium spongiae</name>
    <dbReference type="NCBI Taxonomy" id="2320269"/>
    <lineage>
        <taxon>Bacteria</taxon>
        <taxon>Pseudomonadati</taxon>
        <taxon>Pseudomonadota</taxon>
        <taxon>Alphaproteobacteria</taxon>
        <taxon>Sphingomonadales</taxon>
        <taxon>Erythrobacteraceae</taxon>
        <taxon>Altericroceibacterium</taxon>
    </lineage>
</organism>
<keyword evidence="3" id="KW-1185">Reference proteome</keyword>
<dbReference type="Proteomes" id="UP000284395">
    <property type="component" value="Unassembled WGS sequence"/>
</dbReference>
<dbReference type="EMBL" id="RAPF01000008">
    <property type="protein sequence ID" value="RKF18955.1"/>
    <property type="molecule type" value="Genomic_DNA"/>
</dbReference>